<evidence type="ECO:0000313" key="3">
    <source>
        <dbReference type="Proteomes" id="UP001159042"/>
    </source>
</evidence>
<dbReference type="AlphaFoldDB" id="A0AAV8VEA3"/>
<sequence length="204" mass="23493">DLTKEERKIQKTIREKAKQEKEKGNDVKVGYQKLVVNGKVWKWNKLAKKSPSEGNKGLKIGTWNVKATFEEGKLKHLVNEVERCNFDILSCATRNKATRGISNGSSRRSSNIVQLLPEARNQATEKTRNSGIAWLRTKEEKAHYERNLKVELEAISNNTGENKTIEEAWGDIKTKMEVTANLYQGVKNERRRYQPKPVFYKDTD</sequence>
<protein>
    <submittedName>
        <fullName evidence="2">Uncharacterized protein</fullName>
    </submittedName>
</protein>
<dbReference type="Proteomes" id="UP001159042">
    <property type="component" value="Unassembled WGS sequence"/>
</dbReference>
<keyword evidence="3" id="KW-1185">Reference proteome</keyword>
<dbReference type="EMBL" id="JANEYG010000122">
    <property type="protein sequence ID" value="KAJ8912534.1"/>
    <property type="molecule type" value="Genomic_DNA"/>
</dbReference>
<reference evidence="2 3" key="1">
    <citation type="journal article" date="2023" name="Insect Mol. Biol.">
        <title>Genome sequencing provides insights into the evolution of gene families encoding plant cell wall-degrading enzymes in longhorned beetles.</title>
        <authorList>
            <person name="Shin N.R."/>
            <person name="Okamura Y."/>
            <person name="Kirsch R."/>
            <person name="Pauchet Y."/>
        </authorList>
    </citation>
    <scope>NUCLEOTIDE SEQUENCE [LARGE SCALE GENOMIC DNA]</scope>
    <source>
        <strain evidence="2">EAD_L_NR</strain>
    </source>
</reference>
<evidence type="ECO:0000256" key="1">
    <source>
        <dbReference type="SAM" id="MobiDB-lite"/>
    </source>
</evidence>
<feature type="region of interest" description="Disordered" evidence="1">
    <location>
        <begin position="1"/>
        <end position="24"/>
    </location>
</feature>
<name>A0AAV8VEA3_9CUCU</name>
<evidence type="ECO:0000313" key="2">
    <source>
        <dbReference type="EMBL" id="KAJ8912534.1"/>
    </source>
</evidence>
<proteinExistence type="predicted"/>
<feature type="non-terminal residue" evidence="2">
    <location>
        <position position="1"/>
    </location>
</feature>
<gene>
    <name evidence="2" type="ORF">NQ315_014478</name>
</gene>
<accession>A0AAV8VEA3</accession>
<organism evidence="2 3">
    <name type="scientific">Exocentrus adspersus</name>
    <dbReference type="NCBI Taxonomy" id="1586481"/>
    <lineage>
        <taxon>Eukaryota</taxon>
        <taxon>Metazoa</taxon>
        <taxon>Ecdysozoa</taxon>
        <taxon>Arthropoda</taxon>
        <taxon>Hexapoda</taxon>
        <taxon>Insecta</taxon>
        <taxon>Pterygota</taxon>
        <taxon>Neoptera</taxon>
        <taxon>Endopterygota</taxon>
        <taxon>Coleoptera</taxon>
        <taxon>Polyphaga</taxon>
        <taxon>Cucujiformia</taxon>
        <taxon>Chrysomeloidea</taxon>
        <taxon>Cerambycidae</taxon>
        <taxon>Lamiinae</taxon>
        <taxon>Acanthocinini</taxon>
        <taxon>Exocentrus</taxon>
    </lineage>
</organism>
<comment type="caution">
    <text evidence="2">The sequence shown here is derived from an EMBL/GenBank/DDBJ whole genome shotgun (WGS) entry which is preliminary data.</text>
</comment>